<dbReference type="EMBL" id="MU551534">
    <property type="protein sequence ID" value="KAI5626260.1"/>
    <property type="molecule type" value="Genomic_DNA"/>
</dbReference>
<evidence type="ECO:0000256" key="1">
    <source>
        <dbReference type="SAM" id="MobiDB-lite"/>
    </source>
</evidence>
<dbReference type="AlphaFoldDB" id="A0AAD5FR72"/>
<keyword evidence="3" id="KW-1185">Reference proteome</keyword>
<sequence length="69" mass="7429">MARITAPAQCSSSSIARALPPQRPRLTRSVRALRSGERTVASPSVRKDAPVIPTLPSPSFTSSRGEKRE</sequence>
<organism evidence="2 3">
    <name type="scientific">Silurus asotus</name>
    <name type="common">Amur catfish</name>
    <name type="synonym">Parasilurus asotus</name>
    <dbReference type="NCBI Taxonomy" id="30991"/>
    <lineage>
        <taxon>Eukaryota</taxon>
        <taxon>Metazoa</taxon>
        <taxon>Chordata</taxon>
        <taxon>Craniata</taxon>
        <taxon>Vertebrata</taxon>
        <taxon>Euteleostomi</taxon>
        <taxon>Actinopterygii</taxon>
        <taxon>Neopterygii</taxon>
        <taxon>Teleostei</taxon>
        <taxon>Ostariophysi</taxon>
        <taxon>Siluriformes</taxon>
        <taxon>Siluridae</taxon>
        <taxon>Silurus</taxon>
    </lineage>
</organism>
<feature type="region of interest" description="Disordered" evidence="1">
    <location>
        <begin position="1"/>
        <end position="69"/>
    </location>
</feature>
<accession>A0AAD5FR72</accession>
<name>A0AAD5FR72_SILAS</name>
<evidence type="ECO:0000313" key="2">
    <source>
        <dbReference type="EMBL" id="KAI5626260.1"/>
    </source>
</evidence>
<evidence type="ECO:0000313" key="3">
    <source>
        <dbReference type="Proteomes" id="UP001205998"/>
    </source>
</evidence>
<dbReference type="Proteomes" id="UP001205998">
    <property type="component" value="Unassembled WGS sequence"/>
</dbReference>
<comment type="caution">
    <text evidence="2">The sequence shown here is derived from an EMBL/GenBank/DDBJ whole genome shotgun (WGS) entry which is preliminary data.</text>
</comment>
<reference evidence="2" key="1">
    <citation type="submission" date="2018-07" db="EMBL/GenBank/DDBJ databases">
        <title>Comparative genomics of catfishes provides insights into carnivory and benthic adaptation.</title>
        <authorList>
            <person name="Zhang Y."/>
            <person name="Wang D."/>
            <person name="Peng Z."/>
            <person name="Zheng S."/>
            <person name="Shao F."/>
            <person name="Tao W."/>
        </authorList>
    </citation>
    <scope>NUCLEOTIDE SEQUENCE</scope>
    <source>
        <strain evidence="2">Chongqing</strain>
    </source>
</reference>
<protein>
    <submittedName>
        <fullName evidence="2">Uncharacterized protein</fullName>
    </submittedName>
</protein>
<gene>
    <name evidence="2" type="ORF">C0J50_14250</name>
</gene>
<proteinExistence type="predicted"/>